<dbReference type="GO" id="GO:0042773">
    <property type="term" value="P:ATP synthesis coupled electron transport"/>
    <property type="evidence" value="ECO:0007669"/>
    <property type="project" value="TreeGrafter"/>
</dbReference>
<feature type="transmembrane region" description="Helical" evidence="14">
    <location>
        <begin position="35"/>
        <end position="54"/>
    </location>
</feature>
<reference evidence="17" key="1">
    <citation type="journal article" date="2019" name="Eur. J. Protist.">
        <title>The complete mitochondrial genome of Paravannella minima (Amoebozoa, Discosea, Vannellida).</title>
        <authorList>
            <person name="Bondarenko N."/>
            <person name="Glotova A."/>
            <person name="Nassonova E."/>
            <person name="Masharsky A."/>
            <person name="Polev D."/>
            <person name="Smirnov A."/>
        </authorList>
    </citation>
    <scope>NUCLEOTIDE SEQUENCE</scope>
</reference>
<comment type="function">
    <text evidence="13">Component of the cytochrome c oxidase, the last enzyme in the mitochondrial electron transport chain which drives oxidative phosphorylation. The respiratory chain contains 3 multisubunit complexes succinate dehydrogenase (complex II, CII), ubiquinol-cytochrome c oxidoreductase (cytochrome b-c1 complex, complex III, CIII) and cytochrome c oxidase (complex IV, CIV), that cooperate to transfer electrons derived from NADH and succinate to molecular oxygen, creating an electrochemical gradient over the inner membrane that drives transmembrane transport and the ATP synthase. Cytochrome c oxidase is the component of the respiratory chain that catalyzes the reduction of oxygen to water. Electrons originating from reduced cytochrome c in the intermembrane space (IMS) are transferred via the dinuclear copper A center (CU(A)) of subunit 2 and heme A of subunit 1 to the active site in subunit 1, a binuclear center (BNC) formed by heme A3 and copper B (CU(B)). The BNC reduces molecular oxygen to 2 water molecules using 4 electrons from cytochrome c in the IMS and 4 protons from the mitochondrial matrix.</text>
</comment>
<evidence type="ECO:0000256" key="11">
    <source>
        <dbReference type="ARBA" id="ARBA00023136"/>
    </source>
</evidence>
<dbReference type="InterPro" id="IPR011759">
    <property type="entry name" value="Cyt_c_oxidase_su2_TM_dom"/>
</dbReference>
<dbReference type="InterPro" id="IPR001505">
    <property type="entry name" value="Copper_CuA"/>
</dbReference>
<keyword evidence="5 13" id="KW-0812">Transmembrane</keyword>
<feature type="domain" description="Cytochrome oxidase subunit II copper A binding" evidence="15">
    <location>
        <begin position="166"/>
        <end position="307"/>
    </location>
</feature>
<evidence type="ECO:0000256" key="14">
    <source>
        <dbReference type="SAM" id="Phobius"/>
    </source>
</evidence>
<feature type="transmembrane region" description="Helical" evidence="14">
    <location>
        <begin position="141"/>
        <end position="161"/>
    </location>
</feature>
<dbReference type="PROSITE" id="PS50857">
    <property type="entry name" value="COX2_CUA"/>
    <property type="match status" value="1"/>
</dbReference>
<evidence type="ECO:0000256" key="8">
    <source>
        <dbReference type="ARBA" id="ARBA00022982"/>
    </source>
</evidence>
<geneLocation type="mitochondrion" evidence="17"/>
<keyword evidence="11 13" id="KW-0472">Membrane</keyword>
<evidence type="ECO:0000256" key="6">
    <source>
        <dbReference type="ARBA" id="ARBA00022723"/>
    </source>
</evidence>
<dbReference type="Gene3D" id="1.10.287.90">
    <property type="match status" value="2"/>
</dbReference>
<evidence type="ECO:0000256" key="12">
    <source>
        <dbReference type="ARBA" id="ARBA00049512"/>
    </source>
</evidence>
<keyword evidence="10 13" id="KW-0186">Copper</keyword>
<keyword evidence="4 13" id="KW-0679">Respiratory chain</keyword>
<comment type="catalytic activity">
    <reaction evidence="12">
        <text>4 Fe(II)-[cytochrome c] + O2 + 8 H(+)(in) = 4 Fe(III)-[cytochrome c] + 2 H2O + 4 H(+)(out)</text>
        <dbReference type="Rhea" id="RHEA:11436"/>
        <dbReference type="Rhea" id="RHEA-COMP:10350"/>
        <dbReference type="Rhea" id="RHEA-COMP:14399"/>
        <dbReference type="ChEBI" id="CHEBI:15377"/>
        <dbReference type="ChEBI" id="CHEBI:15378"/>
        <dbReference type="ChEBI" id="CHEBI:15379"/>
        <dbReference type="ChEBI" id="CHEBI:29033"/>
        <dbReference type="ChEBI" id="CHEBI:29034"/>
        <dbReference type="EC" id="7.1.1.9"/>
    </reaction>
    <physiologicalReaction direction="left-to-right" evidence="12">
        <dbReference type="Rhea" id="RHEA:11437"/>
    </physiologicalReaction>
</comment>
<keyword evidence="13" id="KW-0999">Mitochondrion inner membrane</keyword>
<dbReference type="Pfam" id="PF02790">
    <property type="entry name" value="COX2_TM"/>
    <property type="match status" value="2"/>
</dbReference>
<dbReference type="SUPFAM" id="SSF81464">
    <property type="entry name" value="Cytochrome c oxidase subunit II-like, transmembrane region"/>
    <property type="match status" value="2"/>
</dbReference>
<name>A0A411K7P0_9EUKA</name>
<keyword evidence="6 13" id="KW-0479">Metal-binding</keyword>
<dbReference type="PRINTS" id="PR01166">
    <property type="entry name" value="CYCOXIDASEII"/>
</dbReference>
<dbReference type="PANTHER" id="PTHR22888:SF9">
    <property type="entry name" value="CYTOCHROME C OXIDASE SUBUNIT 2"/>
    <property type="match status" value="1"/>
</dbReference>
<dbReference type="RefSeq" id="YP_009557812.1">
    <property type="nucleotide sequence ID" value="NC_040955.1"/>
</dbReference>
<keyword evidence="8 13" id="KW-0249">Electron transport</keyword>
<keyword evidence="3 13" id="KW-0813">Transport</keyword>
<dbReference type="Pfam" id="PF00116">
    <property type="entry name" value="COX2"/>
    <property type="match status" value="1"/>
</dbReference>
<evidence type="ECO:0000256" key="10">
    <source>
        <dbReference type="ARBA" id="ARBA00023008"/>
    </source>
</evidence>
<dbReference type="EMBL" id="MH910097">
    <property type="protein sequence ID" value="QBC73451.1"/>
    <property type="molecule type" value="Genomic_DNA"/>
</dbReference>
<dbReference type="CDD" id="cd13912">
    <property type="entry name" value="CcO_II_C"/>
    <property type="match status" value="1"/>
</dbReference>
<feature type="domain" description="Cytochrome oxidase subunit II transmembrane region profile" evidence="16">
    <location>
        <begin position="9"/>
        <end position="165"/>
    </location>
</feature>
<evidence type="ECO:0000259" key="15">
    <source>
        <dbReference type="PROSITE" id="PS50857"/>
    </source>
</evidence>
<dbReference type="PROSITE" id="PS50999">
    <property type="entry name" value="COX2_TM"/>
    <property type="match status" value="1"/>
</dbReference>
<dbReference type="FunFam" id="2.60.40.420:FF:000001">
    <property type="entry name" value="Cytochrome c oxidase subunit 2"/>
    <property type="match status" value="1"/>
</dbReference>
<evidence type="ECO:0000256" key="5">
    <source>
        <dbReference type="ARBA" id="ARBA00022692"/>
    </source>
</evidence>
<dbReference type="AlphaFoldDB" id="A0A411K7P0"/>
<protein>
    <recommendedName>
        <fullName evidence="13">Cytochrome c oxidase subunit 2</fullName>
    </recommendedName>
</protein>
<evidence type="ECO:0000256" key="2">
    <source>
        <dbReference type="ARBA" id="ARBA00007866"/>
    </source>
</evidence>
<accession>A0A411K7P0</accession>
<dbReference type="GO" id="GO:0004129">
    <property type="term" value="F:cytochrome-c oxidase activity"/>
    <property type="evidence" value="ECO:0007669"/>
    <property type="project" value="UniProtKB-EC"/>
</dbReference>
<evidence type="ECO:0000313" key="17">
    <source>
        <dbReference type="EMBL" id="QBC73451.1"/>
    </source>
</evidence>
<evidence type="ECO:0000259" key="16">
    <source>
        <dbReference type="PROSITE" id="PS50999"/>
    </source>
</evidence>
<evidence type="ECO:0000256" key="4">
    <source>
        <dbReference type="ARBA" id="ARBA00022660"/>
    </source>
</evidence>
<dbReference type="GO" id="GO:0005507">
    <property type="term" value="F:copper ion binding"/>
    <property type="evidence" value="ECO:0007669"/>
    <property type="project" value="InterPro"/>
</dbReference>
<dbReference type="InterPro" id="IPR036257">
    <property type="entry name" value="Cyt_c_oxidase_su2_TM_sf"/>
</dbReference>
<keyword evidence="13 17" id="KW-0496">Mitochondrion</keyword>
<dbReference type="GO" id="GO:0005743">
    <property type="term" value="C:mitochondrial inner membrane"/>
    <property type="evidence" value="ECO:0007669"/>
    <property type="project" value="UniProtKB-SubCell"/>
</dbReference>
<dbReference type="InterPro" id="IPR045187">
    <property type="entry name" value="CcO_II"/>
</dbReference>
<feature type="transmembrane region" description="Helical" evidence="14">
    <location>
        <begin position="103"/>
        <end position="120"/>
    </location>
</feature>
<comment type="subcellular location">
    <subcellularLocation>
        <location evidence="1">Membrane</location>
        <topology evidence="1">Multi-pass membrane protein</topology>
    </subcellularLocation>
    <subcellularLocation>
        <location evidence="13">Mitochondrion inner membrane</location>
        <topology evidence="13">Multi-pass membrane protein</topology>
    </subcellularLocation>
</comment>
<comment type="cofactor">
    <cofactor evidence="13">
        <name>Cu cation</name>
        <dbReference type="ChEBI" id="CHEBI:23378"/>
    </cofactor>
    <text evidence="13">Binds a copper A center.</text>
</comment>
<comment type="similarity">
    <text evidence="2 13">Belongs to the cytochrome c oxidase subunit 2 family.</text>
</comment>
<dbReference type="PANTHER" id="PTHR22888">
    <property type="entry name" value="CYTOCHROME C OXIDASE, SUBUNIT II"/>
    <property type="match status" value="1"/>
</dbReference>
<evidence type="ECO:0000256" key="9">
    <source>
        <dbReference type="ARBA" id="ARBA00022989"/>
    </source>
</evidence>
<evidence type="ECO:0000256" key="3">
    <source>
        <dbReference type="ARBA" id="ARBA00022448"/>
    </source>
</evidence>
<sequence>MFSFLYLDVAVPFQLGFQDPATPVMEGIIDLHHHINFFLLVILLSVIFFLKKLLNYFMILPETLEELSSNYYYDEETYFYYKDKLFNSLTQELNLRYQIPLEQMQSVSNFFHFIIVYLYISKIKKLNSIIHHHNLEIIWTMIPTLILIVIAIPSFALLYSIDEIVNPAITIKCMGHQWYWCYEYSDYCLKSENGNLFLNFESYMIPEDDLNEGDFRLLEVDDFIVVPTEVHVRLIISASDVLHSWAVPSLGVKIDAVPGRLNQASFFIKREGIFYGQCSEICGVNHGFMPIVVKATSLENYISWISNKLENV</sequence>
<dbReference type="Gene3D" id="2.60.40.420">
    <property type="entry name" value="Cupredoxins - blue copper proteins"/>
    <property type="match status" value="1"/>
</dbReference>
<proteinExistence type="inferred from homology"/>
<evidence type="ECO:0000256" key="13">
    <source>
        <dbReference type="RuleBase" id="RU000457"/>
    </source>
</evidence>
<dbReference type="SUPFAM" id="SSF49503">
    <property type="entry name" value="Cupredoxins"/>
    <property type="match status" value="1"/>
</dbReference>
<evidence type="ECO:0000256" key="7">
    <source>
        <dbReference type="ARBA" id="ARBA00022967"/>
    </source>
</evidence>
<dbReference type="InterPro" id="IPR008972">
    <property type="entry name" value="Cupredoxin"/>
</dbReference>
<evidence type="ECO:0000256" key="1">
    <source>
        <dbReference type="ARBA" id="ARBA00004141"/>
    </source>
</evidence>
<dbReference type="PROSITE" id="PS00078">
    <property type="entry name" value="COX2"/>
    <property type="match status" value="1"/>
</dbReference>
<dbReference type="GeneID" id="39114208"/>
<organism evidence="17">
    <name type="scientific">Paravannella minima</name>
    <dbReference type="NCBI Taxonomy" id="1443144"/>
    <lineage>
        <taxon>Eukaryota</taxon>
        <taxon>Amoebozoa</taxon>
        <taxon>Discosea</taxon>
        <taxon>Flabellinia</taxon>
        <taxon>Vannellidae</taxon>
        <taxon>Paravannella</taxon>
    </lineage>
</organism>
<gene>
    <name evidence="17" type="primary">cox2</name>
</gene>
<dbReference type="InterPro" id="IPR002429">
    <property type="entry name" value="CcO_II-like_C"/>
</dbReference>
<keyword evidence="7" id="KW-1278">Translocase</keyword>
<dbReference type="InterPro" id="IPR034210">
    <property type="entry name" value="CcO_II_C"/>
</dbReference>
<keyword evidence="9 14" id="KW-1133">Transmembrane helix</keyword>